<evidence type="ECO:0000313" key="4">
    <source>
        <dbReference type="EMBL" id="SIR98798.1"/>
    </source>
</evidence>
<sequence length="330" mass="35836">MGLEGKSVATWANGLLTAFLGEVLPDLRTSSTFFDVVEMSIVALVVVVVVDRLRFTFGRICHGTPFERGVYKHGFGCKQYPCLGLSVSDAAIPDTLCCPLSGGISCCRLGRWTIVSRSGVVTDRVELRCRGGRYHWQHSPTNGAPPEGERVEYGDQTPLLLLVLEALSLNVTTQAPGIGDGGGRSIRAAERADLLAVVRIENESFAQPWPYDAFERFLGEPGFLVAFEGPDAVVGYIVADVVKNFGRKLGHVKDIAVHPDRRGTGVGTALLTQALAVLAAHGAETVKLEVRTSNDTAKRLYREFGFEPLRLAPGYYEDGEDAIVMLRKLD</sequence>
<feature type="domain" description="N-acetyltransferase" evidence="3">
    <location>
        <begin position="184"/>
        <end position="330"/>
    </location>
</feature>
<dbReference type="CDD" id="cd04301">
    <property type="entry name" value="NAT_SF"/>
    <property type="match status" value="1"/>
</dbReference>
<accession>A0A1N7FEF3</accession>
<dbReference type="AlphaFoldDB" id="A0A1N7FEF3"/>
<dbReference type="GO" id="GO:0031415">
    <property type="term" value="C:NatA complex"/>
    <property type="evidence" value="ECO:0007669"/>
    <property type="project" value="InterPro"/>
</dbReference>
<dbReference type="STRING" id="308853.SAMN05421752_106254"/>
<dbReference type="InterPro" id="IPR016181">
    <property type="entry name" value="Acyl_CoA_acyltransferase"/>
</dbReference>
<keyword evidence="2" id="KW-0012">Acyltransferase</keyword>
<evidence type="ECO:0000259" key="3">
    <source>
        <dbReference type="PROSITE" id="PS51186"/>
    </source>
</evidence>
<dbReference type="SUPFAM" id="SSF55729">
    <property type="entry name" value="Acyl-CoA N-acyltransferases (Nat)"/>
    <property type="match status" value="1"/>
</dbReference>
<dbReference type="PANTHER" id="PTHR23091">
    <property type="entry name" value="N-TERMINAL ACETYLTRANSFERASE"/>
    <property type="match status" value="1"/>
</dbReference>
<dbReference type="Gene3D" id="3.40.630.30">
    <property type="match status" value="1"/>
</dbReference>
<proteinExistence type="predicted"/>
<name>A0A1N7FEF3_9EURY</name>
<dbReference type="InterPro" id="IPR000182">
    <property type="entry name" value="GNAT_dom"/>
</dbReference>
<gene>
    <name evidence="4" type="ORF">SAMN05421752_106254</name>
</gene>
<dbReference type="GO" id="GO:0004596">
    <property type="term" value="F:protein-N-terminal amino-acid acetyltransferase activity"/>
    <property type="evidence" value="ECO:0007669"/>
    <property type="project" value="InterPro"/>
</dbReference>
<protein>
    <submittedName>
        <fullName evidence="4">Ribosomal-protein-alanine acetyltransferase</fullName>
    </submittedName>
</protein>
<dbReference type="PROSITE" id="PS51186">
    <property type="entry name" value="GNAT"/>
    <property type="match status" value="1"/>
</dbReference>
<dbReference type="EMBL" id="FTNR01000006">
    <property type="protein sequence ID" value="SIR98798.1"/>
    <property type="molecule type" value="Genomic_DNA"/>
</dbReference>
<dbReference type="InterPro" id="IPR006464">
    <property type="entry name" value="AcTrfase_RimI/Ard1"/>
</dbReference>
<evidence type="ECO:0000256" key="1">
    <source>
        <dbReference type="ARBA" id="ARBA00022679"/>
    </source>
</evidence>
<dbReference type="InterPro" id="IPR045047">
    <property type="entry name" value="Ard1-like"/>
</dbReference>
<dbReference type="Pfam" id="PF00583">
    <property type="entry name" value="Acetyltransf_1"/>
    <property type="match status" value="1"/>
</dbReference>
<evidence type="ECO:0000313" key="5">
    <source>
        <dbReference type="Proteomes" id="UP000185936"/>
    </source>
</evidence>
<keyword evidence="1 4" id="KW-0808">Transferase</keyword>
<evidence type="ECO:0000256" key="2">
    <source>
        <dbReference type="ARBA" id="ARBA00023315"/>
    </source>
</evidence>
<reference evidence="5" key="1">
    <citation type="submission" date="2017-01" db="EMBL/GenBank/DDBJ databases">
        <authorList>
            <person name="Varghese N."/>
            <person name="Submissions S."/>
        </authorList>
    </citation>
    <scope>NUCLEOTIDE SEQUENCE [LARGE SCALE GENOMIC DNA]</scope>
    <source>
        <strain evidence="5">type strain: HArc-</strain>
    </source>
</reference>
<dbReference type="PANTHER" id="PTHR23091:SF4">
    <property type="entry name" value="N-TERMINAL AMINO-ACID N(ALPHA)-ACETYLTRANSFERASE NATA"/>
    <property type="match status" value="1"/>
</dbReference>
<dbReference type="NCBIfam" id="TIGR01575">
    <property type="entry name" value="rimI"/>
    <property type="match status" value="1"/>
</dbReference>
<organism evidence="4 5">
    <name type="scientific">Natronorubrum thiooxidans</name>
    <dbReference type="NCBI Taxonomy" id="308853"/>
    <lineage>
        <taxon>Archaea</taxon>
        <taxon>Methanobacteriati</taxon>
        <taxon>Methanobacteriota</taxon>
        <taxon>Stenosarchaea group</taxon>
        <taxon>Halobacteria</taxon>
        <taxon>Halobacteriales</taxon>
        <taxon>Natrialbaceae</taxon>
        <taxon>Natronorubrum</taxon>
    </lineage>
</organism>
<dbReference type="Proteomes" id="UP000185936">
    <property type="component" value="Unassembled WGS sequence"/>
</dbReference>
<keyword evidence="5" id="KW-1185">Reference proteome</keyword>